<dbReference type="Proteomes" id="UP000023785">
    <property type="component" value="Unassembled WGS sequence"/>
</dbReference>
<dbReference type="STRING" id="1392540.P256_02292"/>
<reference evidence="4 5" key="1">
    <citation type="submission" date="2013-10" db="EMBL/GenBank/DDBJ databases">
        <title>The Genome Sequence of Acinetobacter nectaris CIP 110549.</title>
        <authorList>
            <consortium name="The Broad Institute Genomics Platform"/>
            <consortium name="The Broad Institute Genome Sequencing Center for Infectious Disease"/>
            <person name="Cerqueira G."/>
            <person name="Feldgarden M."/>
            <person name="Courvalin P."/>
            <person name="Grillot-Courvalin C."/>
            <person name="Clermont D."/>
            <person name="Rocha E."/>
            <person name="Yoon E.-J."/>
            <person name="Nemec A."/>
            <person name="Young S.K."/>
            <person name="Zeng Q."/>
            <person name="Gargeya S."/>
            <person name="Fitzgerald M."/>
            <person name="Abouelleil A."/>
            <person name="Alvarado L."/>
            <person name="Berlin A.M."/>
            <person name="Chapman S.B."/>
            <person name="Gainer-Dewar J."/>
            <person name="Goldberg J."/>
            <person name="Gnerre S."/>
            <person name="Griggs A."/>
            <person name="Gujja S."/>
            <person name="Hansen M."/>
            <person name="Howarth C."/>
            <person name="Imamovic A."/>
            <person name="Ireland A."/>
            <person name="Larimer J."/>
            <person name="McCowan C."/>
            <person name="Murphy C."/>
            <person name="Pearson M."/>
            <person name="Poon T.W."/>
            <person name="Priest M."/>
            <person name="Roberts A."/>
            <person name="Saif S."/>
            <person name="Shea T."/>
            <person name="Sykes S."/>
            <person name="Wortman J."/>
            <person name="Nusbaum C."/>
            <person name="Birren B."/>
        </authorList>
    </citation>
    <scope>NUCLEOTIDE SEQUENCE [LARGE SCALE GENOMIC DNA]</scope>
    <source>
        <strain evidence="4 5">CIP 110549</strain>
    </source>
</reference>
<accession>V2THY6</accession>
<evidence type="ECO:0000256" key="2">
    <source>
        <dbReference type="ARBA" id="ARBA00023002"/>
    </source>
</evidence>
<dbReference type="FunFam" id="3.40.50.720:FF:000047">
    <property type="entry name" value="NADP-dependent L-serine/L-allo-threonine dehydrogenase"/>
    <property type="match status" value="1"/>
</dbReference>
<proteinExistence type="inferred from homology"/>
<gene>
    <name evidence="4" type="ORF">P256_02292</name>
</gene>
<dbReference type="EMBL" id="AYER01000010">
    <property type="protein sequence ID" value="ESK37237.1"/>
    <property type="molecule type" value="Genomic_DNA"/>
</dbReference>
<evidence type="ECO:0000313" key="5">
    <source>
        <dbReference type="Proteomes" id="UP000023785"/>
    </source>
</evidence>
<dbReference type="PANTHER" id="PTHR42901:SF1">
    <property type="entry name" value="ALCOHOL DEHYDROGENASE"/>
    <property type="match status" value="1"/>
</dbReference>
<dbReference type="PRINTS" id="PR00080">
    <property type="entry name" value="SDRFAMILY"/>
</dbReference>
<keyword evidence="5" id="KW-1185">Reference proteome</keyword>
<dbReference type="HOGENOM" id="CLU_010194_2_10_6"/>
<dbReference type="InterPro" id="IPR020904">
    <property type="entry name" value="Sc_DH/Rdtase_CS"/>
</dbReference>
<dbReference type="Pfam" id="PF00106">
    <property type="entry name" value="adh_short"/>
    <property type="match status" value="1"/>
</dbReference>
<keyword evidence="2" id="KW-0560">Oxidoreductase</keyword>
<comment type="similarity">
    <text evidence="1 3">Belongs to the short-chain dehydrogenases/reductases (SDR) family.</text>
</comment>
<sequence length="251" mass="27921">MLALVTGASSGFGYHICKKLINQGYNVIGIARRTEKLETIKHELGTNFLPITLDISESYEKTLDKLLSLPTKFSLKEIDIVVNNAGLALGLEPAYKADIHDWYQMLDTNIKGLISITRIVLPYMEEKRDGIIINMGSIAGSYAYPGANVYGATKAFVEQFSLNLRADLAGKGVRVSNIEPGLCGNTEFSLVRFRGDLTQVKKLYDRTNPILPEDIANVVLWIASQPKHININRIELMPTSQSFNHLQVTHN</sequence>
<protein>
    <submittedName>
        <fullName evidence="4">Uncharacterized protein</fullName>
    </submittedName>
</protein>
<dbReference type="Gene3D" id="3.40.50.720">
    <property type="entry name" value="NAD(P)-binding Rossmann-like Domain"/>
    <property type="match status" value="1"/>
</dbReference>
<name>V2THY6_9GAMM</name>
<evidence type="ECO:0000313" key="4">
    <source>
        <dbReference type="EMBL" id="ESK37237.1"/>
    </source>
</evidence>
<dbReference type="SUPFAM" id="SSF51735">
    <property type="entry name" value="NAD(P)-binding Rossmann-fold domains"/>
    <property type="match status" value="1"/>
</dbReference>
<dbReference type="PROSITE" id="PS00061">
    <property type="entry name" value="ADH_SHORT"/>
    <property type="match status" value="1"/>
</dbReference>
<dbReference type="InterPro" id="IPR002347">
    <property type="entry name" value="SDR_fam"/>
</dbReference>
<dbReference type="RefSeq" id="WP_023273902.1">
    <property type="nucleotide sequence ID" value="NZ_KI530736.1"/>
</dbReference>
<evidence type="ECO:0000256" key="3">
    <source>
        <dbReference type="RuleBase" id="RU000363"/>
    </source>
</evidence>
<organism evidence="4 5">
    <name type="scientific">Acinetobacter nectaris CIP 110549</name>
    <dbReference type="NCBI Taxonomy" id="1392540"/>
    <lineage>
        <taxon>Bacteria</taxon>
        <taxon>Pseudomonadati</taxon>
        <taxon>Pseudomonadota</taxon>
        <taxon>Gammaproteobacteria</taxon>
        <taxon>Moraxellales</taxon>
        <taxon>Moraxellaceae</taxon>
        <taxon>Acinetobacter</taxon>
    </lineage>
</organism>
<dbReference type="PANTHER" id="PTHR42901">
    <property type="entry name" value="ALCOHOL DEHYDROGENASE"/>
    <property type="match status" value="1"/>
</dbReference>
<dbReference type="PATRIC" id="fig|1392540.3.peg.2213"/>
<dbReference type="AlphaFoldDB" id="V2THY6"/>
<dbReference type="InterPro" id="IPR036291">
    <property type="entry name" value="NAD(P)-bd_dom_sf"/>
</dbReference>
<comment type="caution">
    <text evidence="4">The sequence shown here is derived from an EMBL/GenBank/DDBJ whole genome shotgun (WGS) entry which is preliminary data.</text>
</comment>
<evidence type="ECO:0000256" key="1">
    <source>
        <dbReference type="ARBA" id="ARBA00006484"/>
    </source>
</evidence>
<dbReference type="eggNOG" id="COG4221">
    <property type="taxonomic scope" value="Bacteria"/>
</dbReference>
<dbReference type="PRINTS" id="PR00081">
    <property type="entry name" value="GDHRDH"/>
</dbReference>
<dbReference type="GO" id="GO:0016616">
    <property type="term" value="F:oxidoreductase activity, acting on the CH-OH group of donors, NAD or NADP as acceptor"/>
    <property type="evidence" value="ECO:0007669"/>
    <property type="project" value="UniProtKB-ARBA"/>
</dbReference>